<comment type="subunit">
    <text evidence="7">Homodimer.</text>
</comment>
<organism evidence="10 11">
    <name type="scientific">Candidatus Brocadia carolinensis</name>
    <dbReference type="NCBI Taxonomy" id="1004156"/>
    <lineage>
        <taxon>Bacteria</taxon>
        <taxon>Pseudomonadati</taxon>
        <taxon>Planctomycetota</taxon>
        <taxon>Candidatus Brocadiia</taxon>
        <taxon>Candidatus Brocadiales</taxon>
        <taxon>Candidatus Brocadiaceae</taxon>
        <taxon>Candidatus Brocadia</taxon>
    </lineage>
</organism>
<evidence type="ECO:0000256" key="3">
    <source>
        <dbReference type="ARBA" id="ARBA00022827"/>
    </source>
</evidence>
<name>A0A1V4AUD5_9BACT</name>
<dbReference type="NCBIfam" id="TIGR01292">
    <property type="entry name" value="TRX_reduct"/>
    <property type="match status" value="1"/>
</dbReference>
<comment type="catalytic activity">
    <reaction evidence="7">
        <text>[thioredoxin]-dithiol + NADP(+) = [thioredoxin]-disulfide + NADPH + H(+)</text>
        <dbReference type="Rhea" id="RHEA:20345"/>
        <dbReference type="Rhea" id="RHEA-COMP:10698"/>
        <dbReference type="Rhea" id="RHEA-COMP:10700"/>
        <dbReference type="ChEBI" id="CHEBI:15378"/>
        <dbReference type="ChEBI" id="CHEBI:29950"/>
        <dbReference type="ChEBI" id="CHEBI:50058"/>
        <dbReference type="ChEBI" id="CHEBI:57783"/>
        <dbReference type="ChEBI" id="CHEBI:58349"/>
        <dbReference type="EC" id="1.8.1.9"/>
    </reaction>
</comment>
<dbReference type="Gene3D" id="3.50.50.60">
    <property type="entry name" value="FAD/NAD(P)-binding domain"/>
    <property type="match status" value="2"/>
</dbReference>
<keyword evidence="3 7" id="KW-0274">FAD</keyword>
<evidence type="ECO:0000256" key="6">
    <source>
        <dbReference type="ARBA" id="ARBA00023284"/>
    </source>
</evidence>
<evidence type="ECO:0000256" key="2">
    <source>
        <dbReference type="ARBA" id="ARBA00022630"/>
    </source>
</evidence>
<comment type="similarity">
    <text evidence="1 7">Belongs to the class-II pyridine nucleotide-disulfide oxidoreductase family.</text>
</comment>
<evidence type="ECO:0000313" key="10">
    <source>
        <dbReference type="EMBL" id="OOP56720.1"/>
    </source>
</evidence>
<keyword evidence="5" id="KW-1015">Disulfide bond</keyword>
<dbReference type="InterPro" id="IPR008255">
    <property type="entry name" value="Pyr_nucl-diS_OxRdtase_2_AS"/>
</dbReference>
<reference evidence="10 11" key="1">
    <citation type="journal article" date="2017" name="Water Res.">
        <title>Discovery and metagenomic analysis of an anammox bacterial enrichment related to Candidatus "Brocadia caroliniensis" in a full-scale glycerol-fed nitritation-denitritation separate centrate treatment process.</title>
        <authorList>
            <person name="Park H."/>
            <person name="Brotto A.C."/>
            <person name="van Loosdrecht M.C."/>
            <person name="Chandran K."/>
        </authorList>
    </citation>
    <scope>NUCLEOTIDE SEQUENCE [LARGE SCALE GENOMIC DNA]</scope>
    <source>
        <strain evidence="10">26THWARD</strain>
    </source>
</reference>
<feature type="domain" description="FAD/NAD(P)-binding" evidence="9">
    <location>
        <begin position="18"/>
        <end position="305"/>
    </location>
</feature>
<comment type="cofactor">
    <cofactor evidence="8">
        <name>FAD</name>
        <dbReference type="ChEBI" id="CHEBI:57692"/>
    </cofactor>
    <text evidence="8">Binds 1 FAD per subunit.</text>
</comment>
<dbReference type="STRING" id="1004156.AYP45_07600"/>
<keyword evidence="6 7" id="KW-0676">Redox-active center</keyword>
<keyword evidence="4 7" id="KW-0560">Oxidoreductase</keyword>
<dbReference type="SUPFAM" id="SSF51905">
    <property type="entry name" value="FAD/NAD(P)-binding domain"/>
    <property type="match status" value="1"/>
</dbReference>
<evidence type="ECO:0000256" key="7">
    <source>
        <dbReference type="RuleBase" id="RU003880"/>
    </source>
</evidence>
<keyword evidence="2 7" id="KW-0285">Flavoprotein</keyword>
<dbReference type="GO" id="GO:0005737">
    <property type="term" value="C:cytoplasm"/>
    <property type="evidence" value="ECO:0007669"/>
    <property type="project" value="InterPro"/>
</dbReference>
<dbReference type="PRINTS" id="PR00469">
    <property type="entry name" value="PNDRDTASEII"/>
</dbReference>
<gene>
    <name evidence="10" type="ORF">AYP45_07600</name>
</gene>
<evidence type="ECO:0000313" key="11">
    <source>
        <dbReference type="Proteomes" id="UP000189681"/>
    </source>
</evidence>
<protein>
    <recommendedName>
        <fullName evidence="7">Thioredoxin reductase</fullName>
        <ecNumber evidence="7">1.8.1.9</ecNumber>
    </recommendedName>
</protein>
<dbReference type="AlphaFoldDB" id="A0A1V4AUD5"/>
<evidence type="ECO:0000256" key="4">
    <source>
        <dbReference type="ARBA" id="ARBA00023002"/>
    </source>
</evidence>
<evidence type="ECO:0000256" key="5">
    <source>
        <dbReference type="ARBA" id="ARBA00023157"/>
    </source>
</evidence>
<evidence type="ECO:0000256" key="1">
    <source>
        <dbReference type="ARBA" id="ARBA00009333"/>
    </source>
</evidence>
<dbReference type="EMBL" id="AYTS01000063">
    <property type="protein sequence ID" value="OOP56720.1"/>
    <property type="molecule type" value="Genomic_DNA"/>
</dbReference>
<dbReference type="Pfam" id="PF07992">
    <property type="entry name" value="Pyr_redox_2"/>
    <property type="match status" value="1"/>
</dbReference>
<keyword evidence="8" id="KW-0521">NADP</keyword>
<sequence length="326" mass="35192">MAGLKCLEGAQGDVNRDYDVIIVGGGPAALAAAVYTCRALLKTVIFEKQYLGGQLVGTDLIENYPGFPEVISGVDLIQRMEAQAKRFGVEVRYEEVLKLQVENGLKIVTTDSGTYGSHAVILAAGAEPKKMNVPGEKEFYGRGVSYCATCDGAFYRGKDVVVVGGGDSAITEGIFLTKYANTIQIIHRRDAFRATKIYLDEAFSNPKIKIVLNTVVESIHGQEKVEGVVVQNMVTNEKRDIPCQGVFIFIGSVPNTGFLGNLLCVDVGCHIETNIHMETSIEGLYAVGDIRKNSYRQIATAIGEGVTAAIAAEHRLAELRALGKIK</sequence>
<evidence type="ECO:0000259" key="9">
    <source>
        <dbReference type="Pfam" id="PF07992"/>
    </source>
</evidence>
<evidence type="ECO:0000256" key="8">
    <source>
        <dbReference type="RuleBase" id="RU003881"/>
    </source>
</evidence>
<dbReference type="InterPro" id="IPR050097">
    <property type="entry name" value="Ferredoxin-NADP_redctase_2"/>
</dbReference>
<dbReference type="GO" id="GO:0019430">
    <property type="term" value="P:removal of superoxide radicals"/>
    <property type="evidence" value="ECO:0007669"/>
    <property type="project" value="UniProtKB-UniRule"/>
</dbReference>
<dbReference type="PANTHER" id="PTHR48105">
    <property type="entry name" value="THIOREDOXIN REDUCTASE 1-RELATED-RELATED"/>
    <property type="match status" value="1"/>
</dbReference>
<dbReference type="GO" id="GO:0004791">
    <property type="term" value="F:thioredoxin-disulfide reductase (NADPH) activity"/>
    <property type="evidence" value="ECO:0007669"/>
    <property type="project" value="UniProtKB-UniRule"/>
</dbReference>
<dbReference type="InterPro" id="IPR005982">
    <property type="entry name" value="Thioredox_Rdtase"/>
</dbReference>
<accession>A0A1V4AUD5</accession>
<dbReference type="InterPro" id="IPR023753">
    <property type="entry name" value="FAD/NAD-binding_dom"/>
</dbReference>
<dbReference type="InterPro" id="IPR036188">
    <property type="entry name" value="FAD/NAD-bd_sf"/>
</dbReference>
<comment type="caution">
    <text evidence="10">The sequence shown here is derived from an EMBL/GenBank/DDBJ whole genome shotgun (WGS) entry which is preliminary data.</text>
</comment>
<dbReference type="Proteomes" id="UP000189681">
    <property type="component" value="Unassembled WGS sequence"/>
</dbReference>
<dbReference type="PROSITE" id="PS00573">
    <property type="entry name" value="PYRIDINE_REDOX_2"/>
    <property type="match status" value="1"/>
</dbReference>
<dbReference type="PRINTS" id="PR00368">
    <property type="entry name" value="FADPNR"/>
</dbReference>
<dbReference type="EC" id="1.8.1.9" evidence="7"/>
<proteinExistence type="inferred from homology"/>